<dbReference type="InterPro" id="IPR051167">
    <property type="entry name" value="Prolyl_oligopep/macrocyclase"/>
</dbReference>
<dbReference type="InterPro" id="IPR007109">
    <property type="entry name" value="Brix"/>
</dbReference>
<dbReference type="PANTHER" id="PTHR42881:SF2">
    <property type="entry name" value="PROLYL ENDOPEPTIDASE"/>
    <property type="match status" value="1"/>
</dbReference>
<dbReference type="Gene3D" id="2.130.10.120">
    <property type="entry name" value="Prolyl oligopeptidase, N-terminal domain"/>
    <property type="match status" value="1"/>
</dbReference>
<proteinExistence type="predicted"/>
<dbReference type="PANTHER" id="PTHR42881">
    <property type="entry name" value="PROLYL ENDOPEPTIDASE"/>
    <property type="match status" value="1"/>
</dbReference>
<evidence type="ECO:0000313" key="4">
    <source>
        <dbReference type="Proteomes" id="UP001237642"/>
    </source>
</evidence>
<organism evidence="3 4">
    <name type="scientific">Heracleum sosnowskyi</name>
    <dbReference type="NCBI Taxonomy" id="360622"/>
    <lineage>
        <taxon>Eukaryota</taxon>
        <taxon>Viridiplantae</taxon>
        <taxon>Streptophyta</taxon>
        <taxon>Embryophyta</taxon>
        <taxon>Tracheophyta</taxon>
        <taxon>Spermatophyta</taxon>
        <taxon>Magnoliopsida</taxon>
        <taxon>eudicotyledons</taxon>
        <taxon>Gunneridae</taxon>
        <taxon>Pentapetalae</taxon>
        <taxon>asterids</taxon>
        <taxon>campanulids</taxon>
        <taxon>Apiales</taxon>
        <taxon>Apiaceae</taxon>
        <taxon>Apioideae</taxon>
        <taxon>apioid superclade</taxon>
        <taxon>Tordylieae</taxon>
        <taxon>Tordyliinae</taxon>
        <taxon>Heracleum</taxon>
    </lineage>
</organism>
<dbReference type="PROSITE" id="PS50833">
    <property type="entry name" value="BRIX"/>
    <property type="match status" value="1"/>
</dbReference>
<dbReference type="GO" id="GO:0070012">
    <property type="term" value="F:oligopeptidase activity"/>
    <property type="evidence" value="ECO:0007669"/>
    <property type="project" value="TreeGrafter"/>
</dbReference>
<feature type="region of interest" description="Disordered" evidence="1">
    <location>
        <begin position="82"/>
        <end position="127"/>
    </location>
</feature>
<dbReference type="GO" id="GO:0004252">
    <property type="term" value="F:serine-type endopeptidase activity"/>
    <property type="evidence" value="ECO:0007669"/>
    <property type="project" value="InterPro"/>
</dbReference>
<dbReference type="GO" id="GO:0016020">
    <property type="term" value="C:membrane"/>
    <property type="evidence" value="ECO:0007669"/>
    <property type="project" value="UniProtKB-SubCell"/>
</dbReference>
<evidence type="ECO:0000259" key="2">
    <source>
        <dbReference type="PROSITE" id="PS50833"/>
    </source>
</evidence>
<protein>
    <recommendedName>
        <fullName evidence="2">Brix domain-containing protein</fullName>
    </recommendedName>
</protein>
<dbReference type="InterPro" id="IPR023302">
    <property type="entry name" value="Pept_S9A_N"/>
</dbReference>
<gene>
    <name evidence="3" type="ORF">POM88_050023</name>
</gene>
<keyword evidence="4" id="KW-1185">Reference proteome</keyword>
<reference evidence="3" key="2">
    <citation type="submission" date="2023-05" db="EMBL/GenBank/DDBJ databases">
        <authorList>
            <person name="Schelkunov M.I."/>
        </authorList>
    </citation>
    <scope>NUCLEOTIDE SEQUENCE</scope>
    <source>
        <strain evidence="3">Hsosn_3</strain>
        <tissue evidence="3">Leaf</tissue>
    </source>
</reference>
<dbReference type="EMBL" id="JAUIZM010000011">
    <property type="protein sequence ID" value="KAK1356767.1"/>
    <property type="molecule type" value="Genomic_DNA"/>
</dbReference>
<comment type="caution">
    <text evidence="3">The sequence shown here is derived from an EMBL/GenBank/DDBJ whole genome shotgun (WGS) entry which is preliminary data.</text>
</comment>
<reference evidence="3" key="1">
    <citation type="submission" date="2023-02" db="EMBL/GenBank/DDBJ databases">
        <title>Genome of toxic invasive species Heracleum sosnowskyi carries increased number of genes despite the absence of recent whole-genome duplications.</title>
        <authorList>
            <person name="Schelkunov M."/>
            <person name="Shtratnikova V."/>
            <person name="Makarenko M."/>
            <person name="Klepikova A."/>
            <person name="Omelchenko D."/>
            <person name="Novikova G."/>
            <person name="Obukhova E."/>
            <person name="Bogdanov V."/>
            <person name="Penin A."/>
            <person name="Logacheva M."/>
        </authorList>
    </citation>
    <scope>NUCLEOTIDE SEQUENCE</scope>
    <source>
        <strain evidence="3">Hsosn_3</strain>
        <tissue evidence="3">Leaf</tissue>
    </source>
</reference>
<accession>A0AAD8GWT6</accession>
<evidence type="ECO:0000256" key="1">
    <source>
        <dbReference type="SAM" id="MobiDB-lite"/>
    </source>
</evidence>
<dbReference type="GO" id="GO:0019843">
    <property type="term" value="F:rRNA binding"/>
    <property type="evidence" value="ECO:0007669"/>
    <property type="project" value="InterPro"/>
</dbReference>
<dbReference type="AlphaFoldDB" id="A0AAD8GWT6"/>
<dbReference type="GO" id="GO:0005829">
    <property type="term" value="C:cytosol"/>
    <property type="evidence" value="ECO:0007669"/>
    <property type="project" value="TreeGrafter"/>
</dbReference>
<dbReference type="Pfam" id="PF02897">
    <property type="entry name" value="Peptidase_S9_N"/>
    <property type="match status" value="1"/>
</dbReference>
<name>A0AAD8GWT6_9APIA</name>
<dbReference type="SUPFAM" id="SSF50993">
    <property type="entry name" value="Peptidase/esterase 'gauge' domain"/>
    <property type="match status" value="1"/>
</dbReference>
<feature type="compositionally biased region" description="Acidic residues" evidence="1">
    <location>
        <begin position="91"/>
        <end position="113"/>
    </location>
</feature>
<dbReference type="GO" id="GO:0006364">
    <property type="term" value="P:rRNA processing"/>
    <property type="evidence" value="ECO:0007669"/>
    <property type="project" value="InterPro"/>
</dbReference>
<dbReference type="Proteomes" id="UP001237642">
    <property type="component" value="Unassembled WGS sequence"/>
</dbReference>
<sequence length="279" mass="31617">MTWTCPTQSYSVINYSVRFGSESEADDEAAHVSLPSDLGRVNRSTNKSAIKLQELGPRMSLQLIKIEEGLCTGGVMFSEYENSRGSATQESVEEQNESDEDMEEEQRESEEDLITSSATKEIEDSVRTSSRKVSIEKQWKELLDYKDQIGIKINVLFYFRLMQRGSTELDSLDGVLKILLDPNGLSKDGTISLNRCAVSQDAKHLAYGLSTSRSDWMNIKVMRIKDRMVEPDTLSWVSFLHKQTLITIVASLEIIRRGISNFFRLENEHLNNVGKIQGF</sequence>
<evidence type="ECO:0000313" key="3">
    <source>
        <dbReference type="EMBL" id="KAK1356767.1"/>
    </source>
</evidence>
<feature type="domain" description="Brix" evidence="2">
    <location>
        <begin position="1"/>
        <end position="72"/>
    </location>
</feature>